<organism evidence="7 8">
    <name type="scientific">Artemia franciscana</name>
    <name type="common">Brine shrimp</name>
    <name type="synonym">Artemia sanfranciscana</name>
    <dbReference type="NCBI Taxonomy" id="6661"/>
    <lineage>
        <taxon>Eukaryota</taxon>
        <taxon>Metazoa</taxon>
        <taxon>Ecdysozoa</taxon>
        <taxon>Arthropoda</taxon>
        <taxon>Crustacea</taxon>
        <taxon>Branchiopoda</taxon>
        <taxon>Anostraca</taxon>
        <taxon>Artemiidae</taxon>
        <taxon>Artemia</taxon>
    </lineage>
</organism>
<dbReference type="Pfam" id="PF01391">
    <property type="entry name" value="Collagen"/>
    <property type="match status" value="2"/>
</dbReference>
<comment type="subcellular location">
    <subcellularLocation>
        <location evidence="3">Nucleus</location>
    </subcellularLocation>
</comment>
<dbReference type="Pfam" id="PF07679">
    <property type="entry name" value="I-set"/>
    <property type="match status" value="2"/>
</dbReference>
<feature type="region of interest" description="Disordered" evidence="4">
    <location>
        <begin position="1"/>
        <end position="287"/>
    </location>
</feature>
<dbReference type="Gene3D" id="2.60.40.10">
    <property type="entry name" value="Immunoglobulins"/>
    <property type="match status" value="2"/>
</dbReference>
<evidence type="ECO:0000259" key="5">
    <source>
        <dbReference type="PROSITE" id="PS50835"/>
    </source>
</evidence>
<dbReference type="InterPro" id="IPR050149">
    <property type="entry name" value="Collagen_superfamily"/>
</dbReference>
<dbReference type="PROSITE" id="PS50835">
    <property type="entry name" value="IG_LIKE"/>
    <property type="match status" value="2"/>
</dbReference>
<feature type="domain" description="Ig-like" evidence="5">
    <location>
        <begin position="627"/>
        <end position="717"/>
    </location>
</feature>
<evidence type="ECO:0000256" key="3">
    <source>
        <dbReference type="PROSITE-ProRule" id="PRU00376"/>
    </source>
</evidence>
<dbReference type="InterPro" id="IPR008160">
    <property type="entry name" value="Collagen"/>
</dbReference>
<dbReference type="InterPro" id="IPR055129">
    <property type="entry name" value="YEATS_dom"/>
</dbReference>
<dbReference type="Pfam" id="PF03366">
    <property type="entry name" value="YEATS"/>
    <property type="match status" value="1"/>
</dbReference>
<evidence type="ECO:0000313" key="8">
    <source>
        <dbReference type="Proteomes" id="UP001187531"/>
    </source>
</evidence>
<dbReference type="FunFam" id="2.60.40.10:FF:000107">
    <property type="entry name" value="Myosin, light chain kinase a"/>
    <property type="match status" value="1"/>
</dbReference>
<dbReference type="EMBL" id="JAVRJZ010000414">
    <property type="protein sequence ID" value="KAK2702363.1"/>
    <property type="molecule type" value="Genomic_DNA"/>
</dbReference>
<accession>A0AA88H5T9</accession>
<dbReference type="InterPro" id="IPR036179">
    <property type="entry name" value="Ig-like_dom_sf"/>
</dbReference>
<dbReference type="GO" id="GO:0005634">
    <property type="term" value="C:nucleus"/>
    <property type="evidence" value="ECO:0007669"/>
    <property type="project" value="UniProtKB-SubCell"/>
</dbReference>
<dbReference type="InterPro" id="IPR013783">
    <property type="entry name" value="Ig-like_fold"/>
</dbReference>
<keyword evidence="8" id="KW-1185">Reference proteome</keyword>
<dbReference type="AlphaFoldDB" id="A0AA88H5T9"/>
<feature type="region of interest" description="Disordered" evidence="4">
    <location>
        <begin position="301"/>
        <end position="360"/>
    </location>
</feature>
<dbReference type="InterPro" id="IPR013098">
    <property type="entry name" value="Ig_I-set"/>
</dbReference>
<feature type="non-terminal residue" evidence="7">
    <location>
        <position position="1"/>
    </location>
</feature>
<keyword evidence="1 3" id="KW-0539">Nucleus</keyword>
<dbReference type="GO" id="GO:0030198">
    <property type="term" value="P:extracellular matrix organization"/>
    <property type="evidence" value="ECO:0007669"/>
    <property type="project" value="TreeGrafter"/>
</dbReference>
<dbReference type="Proteomes" id="UP001187531">
    <property type="component" value="Unassembled WGS sequence"/>
</dbReference>
<dbReference type="InterPro" id="IPR003599">
    <property type="entry name" value="Ig_sub"/>
</dbReference>
<evidence type="ECO:0000256" key="1">
    <source>
        <dbReference type="ARBA" id="ARBA00023242"/>
    </source>
</evidence>
<feature type="domain" description="YEATS" evidence="6">
    <location>
        <begin position="384"/>
        <end position="517"/>
    </location>
</feature>
<dbReference type="PANTHER" id="PTHR24023:SF1117">
    <property type="entry name" value="FIBRILLAR COLLAGEN NC1 DOMAIN-CONTAINING PROTEIN"/>
    <property type="match status" value="1"/>
</dbReference>
<evidence type="ECO:0000313" key="7">
    <source>
        <dbReference type="EMBL" id="KAK2702363.1"/>
    </source>
</evidence>
<dbReference type="GO" id="GO:0005615">
    <property type="term" value="C:extracellular space"/>
    <property type="evidence" value="ECO:0007669"/>
    <property type="project" value="TreeGrafter"/>
</dbReference>
<gene>
    <name evidence="7" type="ORF">QYM36_019014</name>
</gene>
<feature type="compositionally biased region" description="Gly residues" evidence="4">
    <location>
        <begin position="129"/>
        <end position="138"/>
    </location>
</feature>
<feature type="compositionally biased region" description="Acidic residues" evidence="4">
    <location>
        <begin position="118"/>
        <end position="127"/>
    </location>
</feature>
<evidence type="ECO:0000256" key="2">
    <source>
        <dbReference type="ARBA" id="ARBA00023319"/>
    </source>
</evidence>
<dbReference type="SUPFAM" id="SSF48726">
    <property type="entry name" value="Immunoglobulin"/>
    <property type="match status" value="2"/>
</dbReference>
<name>A0AA88H5T9_ARTSF</name>
<evidence type="ECO:0000259" key="6">
    <source>
        <dbReference type="PROSITE" id="PS51037"/>
    </source>
</evidence>
<dbReference type="SMART" id="SM00409">
    <property type="entry name" value="IG"/>
    <property type="match status" value="2"/>
</dbReference>
<dbReference type="PROSITE" id="PS51037">
    <property type="entry name" value="YEATS"/>
    <property type="match status" value="1"/>
</dbReference>
<protein>
    <submittedName>
        <fullName evidence="7">Uncharacterized protein</fullName>
    </submittedName>
</protein>
<feature type="domain" description="Ig-like" evidence="5">
    <location>
        <begin position="533"/>
        <end position="619"/>
    </location>
</feature>
<evidence type="ECO:0000256" key="4">
    <source>
        <dbReference type="SAM" id="MobiDB-lite"/>
    </source>
</evidence>
<dbReference type="InterPro" id="IPR038704">
    <property type="entry name" value="YEAST_sf"/>
</dbReference>
<sequence length="719" mass="76373">GPIDEDSTIGQQDETGSPGVPDVPGIPRTPSSPYPPPHVGALIGQLQQSQGVEKGPAPDSFSFVQAQVGPVGPRTSPGPQGPPGPQGFQVARGESCDTGTVGPPGPSGARGLPGLPGEDIESGEDGEAGTIGAGGPAGPRGLSGMPGLPSVKGHRCFQGLDGTKNEPGRPGEKRLPGMPSPIGPVGPMGPTGPRDERRREGPPGPAGLRGVDGLAGASGQPGAVGKHGPPGFLGSPGFKRNVSPTDPRGSQGLQGPRGESGRPGVLEESGSKGENGSPSPRGLPGQQSAAIKHGMIALRGLLSPPGPYGERGAHGDRGLPIPDGPPVPKGQTGDRGHSGPNGQKSKQGDPERPGPSGLQPIMATLSKAETENQFIGSEVQSMEHENNEIFNLELEIGQTTSMLSETSQDGNTHNWEVFVRGKNNAPIENIINRVVFRLILFPDPVRTICKAPFTIRETGYGCFNINIEVHYKIPMRKSNRFKHYLKLHNKIECLNFKTHTIIFKNIDGHWKDKLLKAGAVIHQNKKKGKTPAPAVEFTRRLPKVTSVLKGSEATFTVTLSQENADVTWYRNRTKLCQSERYRISVDGATRTVVIKESQLDDADKYICKLGKLQTSSTLVVEALQVAPKVQEENVKLIQEVKKGDNVTFNIPYTAEPQPKSQWFFNNQPLKKTRKIVPTISSDCVSMTIHSVEEADCGTYTCKMTNACGDVSVDVTLNLL</sequence>
<dbReference type="GO" id="GO:0031012">
    <property type="term" value="C:extracellular matrix"/>
    <property type="evidence" value="ECO:0007669"/>
    <property type="project" value="TreeGrafter"/>
</dbReference>
<reference evidence="7" key="1">
    <citation type="submission" date="2023-07" db="EMBL/GenBank/DDBJ databases">
        <title>Chromosome-level genome assembly of Artemia franciscana.</title>
        <authorList>
            <person name="Jo E."/>
        </authorList>
    </citation>
    <scope>NUCLEOTIDE SEQUENCE</scope>
    <source>
        <tissue evidence="7">Whole body</tissue>
    </source>
</reference>
<dbReference type="Gene3D" id="2.60.40.1970">
    <property type="entry name" value="YEATS domain"/>
    <property type="match status" value="1"/>
</dbReference>
<comment type="caution">
    <text evidence="7">The sequence shown here is derived from an EMBL/GenBank/DDBJ whole genome shotgun (WGS) entry which is preliminary data.</text>
</comment>
<dbReference type="InterPro" id="IPR007110">
    <property type="entry name" value="Ig-like_dom"/>
</dbReference>
<feature type="non-terminal residue" evidence="7">
    <location>
        <position position="719"/>
    </location>
</feature>
<dbReference type="PANTHER" id="PTHR24023">
    <property type="entry name" value="COLLAGEN ALPHA"/>
    <property type="match status" value="1"/>
</dbReference>
<dbReference type="GO" id="GO:0030020">
    <property type="term" value="F:extracellular matrix structural constituent conferring tensile strength"/>
    <property type="evidence" value="ECO:0007669"/>
    <property type="project" value="TreeGrafter"/>
</dbReference>
<feature type="compositionally biased region" description="Basic and acidic residues" evidence="4">
    <location>
        <begin position="163"/>
        <end position="175"/>
    </location>
</feature>
<proteinExistence type="predicted"/>
<keyword evidence="2" id="KW-0393">Immunoglobulin domain</keyword>